<keyword evidence="3" id="KW-1185">Reference proteome</keyword>
<reference evidence="2" key="1">
    <citation type="journal article" date="2014" name="Int. J. Syst. Evol. Microbiol.">
        <title>Complete genome sequence of Corynebacterium casei LMG S-19264T (=DSM 44701T), isolated from a smear-ripened cheese.</title>
        <authorList>
            <consortium name="US DOE Joint Genome Institute (JGI-PGF)"/>
            <person name="Walter F."/>
            <person name="Albersmeier A."/>
            <person name="Kalinowski J."/>
            <person name="Ruckert C."/>
        </authorList>
    </citation>
    <scope>NUCLEOTIDE SEQUENCE</scope>
    <source>
        <strain evidence="2">JCM 4391</strain>
    </source>
</reference>
<organism evidence="2 3">
    <name type="scientific">Streptomyces lavendofoliae</name>
    <dbReference type="NCBI Taxonomy" id="67314"/>
    <lineage>
        <taxon>Bacteria</taxon>
        <taxon>Bacillati</taxon>
        <taxon>Actinomycetota</taxon>
        <taxon>Actinomycetes</taxon>
        <taxon>Kitasatosporales</taxon>
        <taxon>Streptomycetaceae</taxon>
        <taxon>Streptomyces</taxon>
    </lineage>
</organism>
<feature type="compositionally biased region" description="Gly residues" evidence="1">
    <location>
        <begin position="53"/>
        <end position="63"/>
    </location>
</feature>
<feature type="region of interest" description="Disordered" evidence="1">
    <location>
        <begin position="44"/>
        <end position="88"/>
    </location>
</feature>
<dbReference type="AlphaFoldDB" id="A0A918M485"/>
<feature type="region of interest" description="Disordered" evidence="1">
    <location>
        <begin position="1"/>
        <end position="27"/>
    </location>
</feature>
<evidence type="ECO:0000256" key="1">
    <source>
        <dbReference type="SAM" id="MobiDB-lite"/>
    </source>
</evidence>
<evidence type="ECO:0000313" key="3">
    <source>
        <dbReference type="Proteomes" id="UP000636661"/>
    </source>
</evidence>
<protein>
    <submittedName>
        <fullName evidence="2">Uncharacterized protein</fullName>
    </submittedName>
</protein>
<name>A0A918M485_9ACTN</name>
<dbReference type="EMBL" id="BMTP01000005">
    <property type="protein sequence ID" value="GGU35948.1"/>
    <property type="molecule type" value="Genomic_DNA"/>
</dbReference>
<sequence>MARVRAPSERWAAGGAPSGWAPWRRAGPDIRTASGWACRDRVAAPAAPDPGAAGRGGRVGGRFGAPAVESPAIVGSSGGTAGRDAGDV</sequence>
<evidence type="ECO:0000313" key="2">
    <source>
        <dbReference type="EMBL" id="GGU35948.1"/>
    </source>
</evidence>
<feature type="compositionally biased region" description="Low complexity" evidence="1">
    <location>
        <begin position="11"/>
        <end position="23"/>
    </location>
</feature>
<reference evidence="2" key="2">
    <citation type="submission" date="2020-09" db="EMBL/GenBank/DDBJ databases">
        <authorList>
            <person name="Sun Q."/>
            <person name="Ohkuma M."/>
        </authorList>
    </citation>
    <scope>NUCLEOTIDE SEQUENCE</scope>
    <source>
        <strain evidence="2">JCM 4391</strain>
    </source>
</reference>
<comment type="caution">
    <text evidence="2">The sequence shown here is derived from an EMBL/GenBank/DDBJ whole genome shotgun (WGS) entry which is preliminary data.</text>
</comment>
<accession>A0A918M485</accession>
<gene>
    <name evidence="2" type="ORF">GCM10010274_24100</name>
</gene>
<dbReference type="Proteomes" id="UP000636661">
    <property type="component" value="Unassembled WGS sequence"/>
</dbReference>
<proteinExistence type="predicted"/>